<dbReference type="EMBL" id="VUJX02000016">
    <property type="protein sequence ID" value="KAL0929526.1"/>
    <property type="molecule type" value="Genomic_DNA"/>
</dbReference>
<comment type="caution">
    <text evidence="1">The sequence shown here is derived from an EMBL/GenBank/DDBJ whole genome shotgun (WGS) entry which is preliminary data.</text>
</comment>
<name>A0ACC3YCF3_COLTU</name>
<sequence length="185" mass="20874">MPPSPHNGASTRTRTPSVNSVLEQAVRSKDSWLFPQAPDARHGNTKPSTLGVDESRNLCFEILEYVGSFDDRLICPICKCHMVAPLVTPCHHAFCYSCLHRHLDLSKTCPMDRRNLRQRDVRPSTELSDLLDKLEVLCPYSGQGCESKFERAHLMQHIEICKFSLNKSNAHSGPDQEKAQRCRSG</sequence>
<gene>
    <name evidence="1" type="ORF">CTRU02_215425</name>
</gene>
<keyword evidence="2" id="KW-1185">Reference proteome</keyword>
<dbReference type="Proteomes" id="UP000805649">
    <property type="component" value="Unassembled WGS sequence"/>
</dbReference>
<evidence type="ECO:0000313" key="2">
    <source>
        <dbReference type="Proteomes" id="UP000805649"/>
    </source>
</evidence>
<organism evidence="1 2">
    <name type="scientific">Colletotrichum truncatum</name>
    <name type="common">Anthracnose fungus</name>
    <name type="synonym">Colletotrichum capsici</name>
    <dbReference type="NCBI Taxonomy" id="5467"/>
    <lineage>
        <taxon>Eukaryota</taxon>
        <taxon>Fungi</taxon>
        <taxon>Dikarya</taxon>
        <taxon>Ascomycota</taxon>
        <taxon>Pezizomycotina</taxon>
        <taxon>Sordariomycetes</taxon>
        <taxon>Hypocreomycetidae</taxon>
        <taxon>Glomerellales</taxon>
        <taxon>Glomerellaceae</taxon>
        <taxon>Colletotrichum</taxon>
        <taxon>Colletotrichum truncatum species complex</taxon>
    </lineage>
</organism>
<accession>A0ACC3YCF3</accession>
<protein>
    <submittedName>
        <fullName evidence="1">TRAF-type zinc finger</fullName>
    </submittedName>
</protein>
<evidence type="ECO:0000313" key="1">
    <source>
        <dbReference type="EMBL" id="KAL0929526.1"/>
    </source>
</evidence>
<reference evidence="1 2" key="1">
    <citation type="journal article" date="2020" name="Phytopathology">
        <title>Genome Sequence Resources of Colletotrichum truncatum, C. plurivorum, C. musicola, and C. sojae: Four Species Pathogenic to Soybean (Glycine max).</title>
        <authorList>
            <person name="Rogerio F."/>
            <person name="Boufleur T.R."/>
            <person name="Ciampi-Guillardi M."/>
            <person name="Sukno S.A."/>
            <person name="Thon M.R."/>
            <person name="Massola Junior N.S."/>
            <person name="Baroncelli R."/>
        </authorList>
    </citation>
    <scope>NUCLEOTIDE SEQUENCE [LARGE SCALE GENOMIC DNA]</scope>
    <source>
        <strain evidence="1 2">CMES1059</strain>
    </source>
</reference>
<proteinExistence type="predicted"/>